<dbReference type="Proteomes" id="UP000490939">
    <property type="component" value="Unassembled WGS sequence"/>
</dbReference>
<proteinExistence type="predicted"/>
<feature type="compositionally biased region" description="Basic and acidic residues" evidence="1">
    <location>
        <begin position="171"/>
        <end position="184"/>
    </location>
</feature>
<protein>
    <submittedName>
        <fullName evidence="2">Uncharacterized protein</fullName>
    </submittedName>
</protein>
<dbReference type="AlphaFoldDB" id="A0A8H3VFF4"/>
<dbReference type="EMBL" id="WNWR01000256">
    <property type="protein sequence ID" value="KAE9986557.1"/>
    <property type="molecule type" value="Genomic_DNA"/>
</dbReference>
<organism evidence="2 3">
    <name type="scientific">Venturia inaequalis</name>
    <name type="common">Apple scab fungus</name>
    <dbReference type="NCBI Taxonomy" id="5025"/>
    <lineage>
        <taxon>Eukaryota</taxon>
        <taxon>Fungi</taxon>
        <taxon>Dikarya</taxon>
        <taxon>Ascomycota</taxon>
        <taxon>Pezizomycotina</taxon>
        <taxon>Dothideomycetes</taxon>
        <taxon>Pleosporomycetidae</taxon>
        <taxon>Venturiales</taxon>
        <taxon>Venturiaceae</taxon>
        <taxon>Venturia</taxon>
    </lineage>
</organism>
<comment type="caution">
    <text evidence="2">The sequence shown here is derived from an EMBL/GenBank/DDBJ whole genome shotgun (WGS) entry which is preliminary data.</text>
</comment>
<keyword evidence="3" id="KW-1185">Reference proteome</keyword>
<name>A0A8H3VFF4_VENIN</name>
<evidence type="ECO:0000313" key="2">
    <source>
        <dbReference type="EMBL" id="KAE9986557.1"/>
    </source>
</evidence>
<reference evidence="2 3" key="1">
    <citation type="submission" date="2019-07" db="EMBL/GenBank/DDBJ databases">
        <title>Venturia inaequalis Genome Resource.</title>
        <authorList>
            <person name="Lichtner F.J."/>
        </authorList>
    </citation>
    <scope>NUCLEOTIDE SEQUENCE [LARGE SCALE GENOMIC DNA]</scope>
    <source>
        <strain evidence="2 3">DMI_063113</strain>
    </source>
</reference>
<evidence type="ECO:0000256" key="1">
    <source>
        <dbReference type="SAM" id="MobiDB-lite"/>
    </source>
</evidence>
<gene>
    <name evidence="2" type="ORF">EG327_004262</name>
</gene>
<feature type="region of interest" description="Disordered" evidence="1">
    <location>
        <begin position="171"/>
        <end position="199"/>
    </location>
</feature>
<accession>A0A8H3VFF4</accession>
<sequence>MAATTNITSTQDPITTLTISMSQLTLASPSPLQSQRTTFLTLPSELRQAILIDTFTPQPLSSTDTNFTHTGLWVWADTLRQVHVDIKGDVTYIEKKWEDEAERLEKAAFSWKKTRGEVDGLVKEMSWPASRTSWDGKGPGNGVYNSPPPAPQQLENVGNVARVEHFVFSKADADAEKSPNDKSSRLIRISPARTLSTHL</sequence>
<evidence type="ECO:0000313" key="3">
    <source>
        <dbReference type="Proteomes" id="UP000490939"/>
    </source>
</evidence>